<evidence type="ECO:0000313" key="1">
    <source>
        <dbReference type="EMBL" id="KAF6392558.1"/>
    </source>
</evidence>
<reference evidence="1 2" key="1">
    <citation type="journal article" date="2020" name="Nature">
        <title>Six reference-quality genomes reveal evolution of bat adaptations.</title>
        <authorList>
            <person name="Jebb D."/>
            <person name="Huang Z."/>
            <person name="Pippel M."/>
            <person name="Hughes G.M."/>
            <person name="Lavrichenko K."/>
            <person name="Devanna P."/>
            <person name="Winkler S."/>
            <person name="Jermiin L.S."/>
            <person name="Skirmuntt E.C."/>
            <person name="Katzourakis A."/>
            <person name="Burkitt-Gray L."/>
            <person name="Ray D.A."/>
            <person name="Sullivan K.A.M."/>
            <person name="Roscito J.G."/>
            <person name="Kirilenko B.M."/>
            <person name="Davalos L.M."/>
            <person name="Corthals A.P."/>
            <person name="Power M.L."/>
            <person name="Jones G."/>
            <person name="Ransome R.D."/>
            <person name="Dechmann D.K.N."/>
            <person name="Locatelli A.G."/>
            <person name="Puechmaille S.J."/>
            <person name="Fedrigo O."/>
            <person name="Jarvis E.D."/>
            <person name="Hiller M."/>
            <person name="Vernes S.C."/>
            <person name="Myers E.W."/>
            <person name="Teeling E.C."/>
        </authorList>
    </citation>
    <scope>NUCLEOTIDE SEQUENCE [LARGE SCALE GENOMIC DNA]</scope>
    <source>
        <strain evidence="1">MPipKuh1</strain>
        <tissue evidence="1">Flight muscle</tissue>
    </source>
</reference>
<dbReference type="AlphaFoldDB" id="A0A7J8B1H3"/>
<gene>
    <name evidence="1" type="ORF">mPipKuh1_007759</name>
</gene>
<dbReference type="EMBL" id="JACAGB010000001">
    <property type="protein sequence ID" value="KAF6392558.1"/>
    <property type="molecule type" value="Genomic_DNA"/>
</dbReference>
<proteinExistence type="predicted"/>
<organism evidence="1 2">
    <name type="scientific">Pipistrellus kuhlii</name>
    <name type="common">Kuhl's pipistrelle</name>
    <dbReference type="NCBI Taxonomy" id="59472"/>
    <lineage>
        <taxon>Eukaryota</taxon>
        <taxon>Metazoa</taxon>
        <taxon>Chordata</taxon>
        <taxon>Craniata</taxon>
        <taxon>Vertebrata</taxon>
        <taxon>Euteleostomi</taxon>
        <taxon>Mammalia</taxon>
        <taxon>Eutheria</taxon>
        <taxon>Laurasiatheria</taxon>
        <taxon>Chiroptera</taxon>
        <taxon>Yangochiroptera</taxon>
        <taxon>Vespertilionidae</taxon>
        <taxon>Pipistrellus</taxon>
    </lineage>
</organism>
<keyword evidence="2" id="KW-1185">Reference proteome</keyword>
<comment type="caution">
    <text evidence="1">The sequence shown here is derived from an EMBL/GenBank/DDBJ whole genome shotgun (WGS) entry which is preliminary data.</text>
</comment>
<protein>
    <submittedName>
        <fullName evidence="1">Uncharacterized protein</fullName>
    </submittedName>
</protein>
<evidence type="ECO:0000313" key="2">
    <source>
        <dbReference type="Proteomes" id="UP000558488"/>
    </source>
</evidence>
<sequence>MPFPGLARIQAPMFPWISVDPAVVPRIKNASHSERCTQRTSFHDSYNELRFTQRSRPSFHDRFARASTTASPELPRSLPMYCILPRRHCRQSLVTALNLSTYRGNRSSLRIKSLTYHGSCPFKLNSIFFLYHGF</sequence>
<name>A0A7J8B1H3_PIPKU</name>
<accession>A0A7J8B1H3</accession>
<dbReference type="Proteomes" id="UP000558488">
    <property type="component" value="Unassembled WGS sequence"/>
</dbReference>